<feature type="region of interest" description="Disordered" evidence="1">
    <location>
        <begin position="250"/>
        <end position="345"/>
    </location>
</feature>
<comment type="caution">
    <text evidence="2">The sequence shown here is derived from an EMBL/GenBank/DDBJ whole genome shotgun (WGS) entry which is preliminary data.</text>
</comment>
<feature type="compositionally biased region" description="Basic and acidic residues" evidence="1">
    <location>
        <begin position="282"/>
        <end position="293"/>
    </location>
</feature>
<dbReference type="Gramene" id="OIT36715">
    <property type="protein sequence ID" value="OIT36715"/>
    <property type="gene ID" value="A4A49_03146"/>
</dbReference>
<proteinExistence type="predicted"/>
<protein>
    <submittedName>
        <fullName evidence="2">Uncharacterized protein</fullName>
    </submittedName>
</protein>
<organism evidence="2 3">
    <name type="scientific">Nicotiana attenuata</name>
    <name type="common">Coyote tobacco</name>
    <dbReference type="NCBI Taxonomy" id="49451"/>
    <lineage>
        <taxon>Eukaryota</taxon>
        <taxon>Viridiplantae</taxon>
        <taxon>Streptophyta</taxon>
        <taxon>Embryophyta</taxon>
        <taxon>Tracheophyta</taxon>
        <taxon>Spermatophyta</taxon>
        <taxon>Magnoliopsida</taxon>
        <taxon>eudicotyledons</taxon>
        <taxon>Gunneridae</taxon>
        <taxon>Pentapetalae</taxon>
        <taxon>asterids</taxon>
        <taxon>lamiids</taxon>
        <taxon>Solanales</taxon>
        <taxon>Solanaceae</taxon>
        <taxon>Nicotianoideae</taxon>
        <taxon>Nicotianeae</taxon>
        <taxon>Nicotiana</taxon>
    </lineage>
</organism>
<name>A0A314L5D0_NICAT</name>
<evidence type="ECO:0000313" key="3">
    <source>
        <dbReference type="Proteomes" id="UP000187609"/>
    </source>
</evidence>
<sequence length="397" mass="43118">MQLSKGFIVKRKKMVNLSKYYQLYEFVKDLKHGDILDVLLRHGVSQPEVLEDVVGLLCGTEVGGGGNDQFKARATPGSNINTEEPIEPPAEPTHNAAEPTLNDAEPTHNASEPTLNDVEPTHNAAEPTLNVAEPDHNVDENGVQSVIESSDSQADVLPEEDDSEVDDELRSLRAEMRSMRQGTSGTNWHKKWKGKNSFGGALKLVMRLLLEDSKELARKCIVLWNADVGFEIGEGLHKHVVNLTDKAENWMPSQQGSQSSQGVSQLDAARTSSQPTNSVCDDTTRVRRVHEARSSSQPPPSSTDSCRPARRGLGSQLPPKGKATTGQKRGRGAGKEDAEKRAEKRSKNVRFGIYTAASGTQILNPGTSSQRVIASGSTYKSAAPTGIHLAFKARGLR</sequence>
<evidence type="ECO:0000313" key="2">
    <source>
        <dbReference type="EMBL" id="OIT36715.1"/>
    </source>
</evidence>
<keyword evidence="3" id="KW-1185">Reference proteome</keyword>
<dbReference type="AlphaFoldDB" id="A0A314L5D0"/>
<feature type="compositionally biased region" description="Polar residues" evidence="1">
    <location>
        <begin position="270"/>
        <end position="281"/>
    </location>
</feature>
<dbReference type="SMR" id="A0A314L5D0"/>
<gene>
    <name evidence="2" type="ORF">A4A49_03146</name>
</gene>
<feature type="compositionally biased region" description="Low complexity" evidence="1">
    <location>
        <begin position="253"/>
        <end position="265"/>
    </location>
</feature>
<dbReference type="EMBL" id="MJEQ01000400">
    <property type="protein sequence ID" value="OIT36715.1"/>
    <property type="molecule type" value="Genomic_DNA"/>
</dbReference>
<feature type="compositionally biased region" description="Basic and acidic residues" evidence="1">
    <location>
        <begin position="333"/>
        <end position="345"/>
    </location>
</feature>
<accession>A0A314L5D0</accession>
<dbReference type="Proteomes" id="UP000187609">
    <property type="component" value="Unassembled WGS sequence"/>
</dbReference>
<feature type="region of interest" description="Disordered" evidence="1">
    <location>
        <begin position="65"/>
        <end position="122"/>
    </location>
</feature>
<reference evidence="2" key="1">
    <citation type="submission" date="2016-11" db="EMBL/GenBank/DDBJ databases">
        <title>The genome of Nicotiana attenuata.</title>
        <authorList>
            <person name="Xu S."/>
            <person name="Brockmoeller T."/>
            <person name="Gaquerel E."/>
            <person name="Navarro A."/>
            <person name="Kuhl H."/>
            <person name="Gase K."/>
            <person name="Ling Z."/>
            <person name="Zhou W."/>
            <person name="Kreitzer C."/>
            <person name="Stanke M."/>
            <person name="Tang H."/>
            <person name="Lyons E."/>
            <person name="Pandey P."/>
            <person name="Pandey S.P."/>
            <person name="Timmermann B."/>
            <person name="Baldwin I.T."/>
        </authorList>
    </citation>
    <scope>NUCLEOTIDE SEQUENCE [LARGE SCALE GENOMIC DNA]</scope>
    <source>
        <strain evidence="2">UT</strain>
    </source>
</reference>
<evidence type="ECO:0000256" key="1">
    <source>
        <dbReference type="SAM" id="MobiDB-lite"/>
    </source>
</evidence>